<evidence type="ECO:0000256" key="1">
    <source>
        <dbReference type="SAM" id="SignalP"/>
    </source>
</evidence>
<keyword evidence="1" id="KW-0732">Signal</keyword>
<dbReference type="EMBL" id="JAPNKA010000001">
    <property type="protein sequence ID" value="MCY1077090.1"/>
    <property type="molecule type" value="Genomic_DNA"/>
</dbReference>
<protein>
    <submittedName>
        <fullName evidence="2">Uncharacterized protein</fullName>
    </submittedName>
</protein>
<sequence length="400" mass="41855">MTSTRTWKGILEWLRRLLWVVLLSGATVHAQTSPPPPNDDFDSAMGVSAFPFTAQLDTRGATAASDDPLNCFGSLGATVWYKITPTENVALAATAEGSSYPVVLGVFTGSRGNLTPAEPVSCVFPVPGARLVFDAVAGQTYFLLVGTPNGGGGGDLSLSLEVPPPPPNDDIANATVVGGLPFQDTLDTASATTGQNPPDPDCFGNDHTVWYVFTPDTDGPFTVRTGTGPVSVYTGTPGQLTQIACAAQTEVTFEAQAGVTYFIMSASLEDFAGGRTFFSLFRHLELKLSLERQGSVSGATGVATVTGSVSCTAPVLVNDSPGVCVCGTLRQSRRFSITEASDCVCGDCIGEMPFTLTFSDPETPFVGGRAGFSVEASGCTHFECDSEQLTRELRLRGNSP</sequence>
<evidence type="ECO:0000313" key="3">
    <source>
        <dbReference type="Proteomes" id="UP001207654"/>
    </source>
</evidence>
<organism evidence="2 3">
    <name type="scientific">Archangium lansingense</name>
    <dbReference type="NCBI Taxonomy" id="2995310"/>
    <lineage>
        <taxon>Bacteria</taxon>
        <taxon>Pseudomonadati</taxon>
        <taxon>Myxococcota</taxon>
        <taxon>Myxococcia</taxon>
        <taxon>Myxococcales</taxon>
        <taxon>Cystobacterineae</taxon>
        <taxon>Archangiaceae</taxon>
        <taxon>Archangium</taxon>
    </lineage>
</organism>
<feature type="chain" id="PRO_5045209618" evidence="1">
    <location>
        <begin position="31"/>
        <end position="400"/>
    </location>
</feature>
<evidence type="ECO:0000313" key="2">
    <source>
        <dbReference type="EMBL" id="MCY1077090.1"/>
    </source>
</evidence>
<proteinExistence type="predicted"/>
<reference evidence="2 3" key="1">
    <citation type="submission" date="2022-11" db="EMBL/GenBank/DDBJ databases">
        <title>Minimal conservation of predation-associated metabolite biosynthetic gene clusters underscores biosynthetic potential of Myxococcota including descriptions for ten novel species: Archangium lansinium sp. nov., Myxococcus landrumus sp. nov., Nannocystis bai.</title>
        <authorList>
            <person name="Ahearne A."/>
            <person name="Stevens C."/>
            <person name="Phillips K."/>
        </authorList>
    </citation>
    <scope>NUCLEOTIDE SEQUENCE [LARGE SCALE GENOMIC DNA]</scope>
    <source>
        <strain evidence="2 3">MIWBW</strain>
    </source>
</reference>
<dbReference type="Proteomes" id="UP001207654">
    <property type="component" value="Unassembled WGS sequence"/>
</dbReference>
<comment type="caution">
    <text evidence="2">The sequence shown here is derived from an EMBL/GenBank/DDBJ whole genome shotgun (WGS) entry which is preliminary data.</text>
</comment>
<gene>
    <name evidence="2" type="ORF">OV287_21655</name>
</gene>
<dbReference type="RefSeq" id="WP_267535942.1">
    <property type="nucleotide sequence ID" value="NZ_JAPNKA010000001.1"/>
</dbReference>
<keyword evidence="3" id="KW-1185">Reference proteome</keyword>
<accession>A0ABT4A618</accession>
<feature type="signal peptide" evidence="1">
    <location>
        <begin position="1"/>
        <end position="30"/>
    </location>
</feature>
<name>A0ABT4A618_9BACT</name>